<dbReference type="PANTHER" id="PTHR48022">
    <property type="entry name" value="PLASTIDIC GLUCOSE TRANSPORTER 4"/>
    <property type="match status" value="1"/>
</dbReference>
<name>A0A9W9GCK2_9EURO</name>
<dbReference type="FunFam" id="1.20.1250.20:FF:000026">
    <property type="entry name" value="MFS quinate transporter QutD"/>
    <property type="match status" value="1"/>
</dbReference>
<proteinExistence type="inferred from homology"/>
<dbReference type="InterPro" id="IPR036259">
    <property type="entry name" value="MFS_trans_sf"/>
</dbReference>
<dbReference type="GO" id="GO:0016020">
    <property type="term" value="C:membrane"/>
    <property type="evidence" value="ECO:0007669"/>
    <property type="project" value="UniProtKB-SubCell"/>
</dbReference>
<keyword evidence="6 9" id="KW-0472">Membrane</keyword>
<dbReference type="PROSITE" id="PS00217">
    <property type="entry name" value="SUGAR_TRANSPORT_2"/>
    <property type="match status" value="1"/>
</dbReference>
<evidence type="ECO:0000256" key="3">
    <source>
        <dbReference type="ARBA" id="ARBA00022448"/>
    </source>
</evidence>
<comment type="caution">
    <text evidence="11">The sequence shown here is derived from an EMBL/GenBank/DDBJ whole genome shotgun (WGS) entry which is preliminary data.</text>
</comment>
<dbReference type="EMBL" id="JAPQKH010000001">
    <property type="protein sequence ID" value="KAJ5115855.1"/>
    <property type="molecule type" value="Genomic_DNA"/>
</dbReference>
<evidence type="ECO:0000313" key="11">
    <source>
        <dbReference type="EMBL" id="KAJ5115855.1"/>
    </source>
</evidence>
<sequence length="551" mass="61053">MATEISDEKDESCHGSDHFENKPDVDYAHGEEDILYESKGIKSLIRSPYILGACVLAACGGLSFGYDQGVISLILVMDQFRSQYPEVSPENPHYGFNTGLMTGMLELGAFLGCLLLPAVADRYSRKRALAVATVFFCVGAIIQSAAPDYATLVAGRAIGGVGVGSMAMGAPLYISEVAPPNLRGSLLVMEFISIVIGATLSYWITYGTRAIESDWAFRLPFVLQMLPALIVGIGLQFFPYSPRWLAMRERDQDCLLALQKLRRLPETDHRIQAEWNGIISEVKFQKEMKLREYGVEHSFISLEIKEWASLFSQKYFRQTVVALGVNFFQQFSGICAFVYYAPTFILALGQSYEMSLILSGMINVCQFVGVIPTFFHLDQMGRRKIAIFGGIAMSIPHFVVSGIVGRFEDSWSQHKAMGWVCIAFIYLYVLTYAVTYGPLAWALPAEIFPSHKRAKGVGAAAAMNWLANFIVGVVVPQMLISLRWGTYLFFGCFCLAASVFSFFLVPETAGKSLEQVAVSFGANMGMEEEELRNQIANQVHYQGPLVKDTVL</sequence>
<feature type="domain" description="Major facilitator superfamily (MFS) profile" evidence="10">
    <location>
        <begin position="53"/>
        <end position="509"/>
    </location>
</feature>
<dbReference type="PROSITE" id="PS50850">
    <property type="entry name" value="MFS"/>
    <property type="match status" value="1"/>
</dbReference>
<evidence type="ECO:0000259" key="10">
    <source>
        <dbReference type="PROSITE" id="PS50850"/>
    </source>
</evidence>
<evidence type="ECO:0000256" key="4">
    <source>
        <dbReference type="ARBA" id="ARBA00022692"/>
    </source>
</evidence>
<dbReference type="PRINTS" id="PR00171">
    <property type="entry name" value="SUGRTRNSPORT"/>
</dbReference>
<dbReference type="InterPro" id="IPR005829">
    <property type="entry name" value="Sugar_transporter_CS"/>
</dbReference>
<reference evidence="11" key="1">
    <citation type="submission" date="2022-11" db="EMBL/GenBank/DDBJ databases">
        <authorList>
            <person name="Petersen C."/>
        </authorList>
    </citation>
    <scope>NUCLEOTIDE SEQUENCE</scope>
    <source>
        <strain evidence="11">IBT 30069</strain>
    </source>
</reference>
<feature type="transmembrane region" description="Helical" evidence="9">
    <location>
        <begin position="217"/>
        <end position="238"/>
    </location>
</feature>
<feature type="transmembrane region" description="Helical" evidence="9">
    <location>
        <begin position="387"/>
        <end position="404"/>
    </location>
</feature>
<feature type="transmembrane region" description="Helical" evidence="9">
    <location>
        <begin position="152"/>
        <end position="174"/>
    </location>
</feature>
<organism evidence="11 12">
    <name type="scientific">Penicillium angulare</name>
    <dbReference type="NCBI Taxonomy" id="116970"/>
    <lineage>
        <taxon>Eukaryota</taxon>
        <taxon>Fungi</taxon>
        <taxon>Dikarya</taxon>
        <taxon>Ascomycota</taxon>
        <taxon>Pezizomycotina</taxon>
        <taxon>Eurotiomycetes</taxon>
        <taxon>Eurotiomycetidae</taxon>
        <taxon>Eurotiales</taxon>
        <taxon>Aspergillaceae</taxon>
        <taxon>Penicillium</taxon>
    </lineage>
</organism>
<dbReference type="NCBIfam" id="TIGR00879">
    <property type="entry name" value="SP"/>
    <property type="match status" value="1"/>
</dbReference>
<dbReference type="PANTHER" id="PTHR48022:SF14">
    <property type="entry name" value="MAJOR FACILITATOR SUPERFAMILY (MFS) PROFILE DOMAIN-CONTAINING PROTEIN-RELATED"/>
    <property type="match status" value="1"/>
</dbReference>
<evidence type="ECO:0000256" key="8">
    <source>
        <dbReference type="SAM" id="MobiDB-lite"/>
    </source>
</evidence>
<dbReference type="GO" id="GO:0005351">
    <property type="term" value="F:carbohydrate:proton symporter activity"/>
    <property type="evidence" value="ECO:0007669"/>
    <property type="project" value="TreeGrafter"/>
</dbReference>
<feature type="transmembrane region" description="Helical" evidence="9">
    <location>
        <begin position="186"/>
        <end position="205"/>
    </location>
</feature>
<keyword evidence="4 9" id="KW-0812">Transmembrane</keyword>
<keyword evidence="5 9" id="KW-1133">Transmembrane helix</keyword>
<keyword evidence="3 7" id="KW-0813">Transport</keyword>
<feature type="transmembrane region" description="Helical" evidence="9">
    <location>
        <begin position="320"/>
        <end position="342"/>
    </location>
</feature>
<feature type="transmembrane region" description="Helical" evidence="9">
    <location>
        <begin position="96"/>
        <end position="116"/>
    </location>
</feature>
<evidence type="ECO:0000256" key="5">
    <source>
        <dbReference type="ARBA" id="ARBA00022989"/>
    </source>
</evidence>
<comment type="similarity">
    <text evidence="2 7">Belongs to the major facilitator superfamily. Sugar transporter (TC 2.A.1.1) family.</text>
</comment>
<feature type="region of interest" description="Disordered" evidence="8">
    <location>
        <begin position="1"/>
        <end position="25"/>
    </location>
</feature>
<evidence type="ECO:0000256" key="7">
    <source>
        <dbReference type="RuleBase" id="RU003346"/>
    </source>
</evidence>
<protein>
    <recommendedName>
        <fullName evidence="10">Major facilitator superfamily (MFS) profile domain-containing protein</fullName>
    </recommendedName>
</protein>
<evidence type="ECO:0000256" key="1">
    <source>
        <dbReference type="ARBA" id="ARBA00004141"/>
    </source>
</evidence>
<feature type="transmembrane region" description="Helical" evidence="9">
    <location>
        <begin position="416"/>
        <end position="436"/>
    </location>
</feature>
<feature type="transmembrane region" description="Helical" evidence="9">
    <location>
        <begin position="457"/>
        <end position="480"/>
    </location>
</feature>
<accession>A0A9W9GCK2</accession>
<dbReference type="OrthoDB" id="8120565at2759"/>
<dbReference type="AlphaFoldDB" id="A0A9W9GCK2"/>
<evidence type="ECO:0000256" key="9">
    <source>
        <dbReference type="SAM" id="Phobius"/>
    </source>
</evidence>
<dbReference type="InterPro" id="IPR050360">
    <property type="entry name" value="MFS_Sugar_Transporters"/>
</dbReference>
<feature type="transmembrane region" description="Helical" evidence="9">
    <location>
        <begin position="128"/>
        <end position="146"/>
    </location>
</feature>
<dbReference type="Pfam" id="PF00083">
    <property type="entry name" value="Sugar_tr"/>
    <property type="match status" value="1"/>
</dbReference>
<dbReference type="InterPro" id="IPR003663">
    <property type="entry name" value="Sugar/inositol_transpt"/>
</dbReference>
<dbReference type="PROSITE" id="PS00216">
    <property type="entry name" value="SUGAR_TRANSPORT_1"/>
    <property type="match status" value="1"/>
</dbReference>
<evidence type="ECO:0000256" key="2">
    <source>
        <dbReference type="ARBA" id="ARBA00010992"/>
    </source>
</evidence>
<comment type="subcellular location">
    <subcellularLocation>
        <location evidence="1">Membrane</location>
        <topology evidence="1">Multi-pass membrane protein</topology>
    </subcellularLocation>
</comment>
<dbReference type="Gene3D" id="1.20.1250.20">
    <property type="entry name" value="MFS general substrate transporter like domains"/>
    <property type="match status" value="1"/>
</dbReference>
<keyword evidence="12" id="KW-1185">Reference proteome</keyword>
<dbReference type="InterPro" id="IPR020846">
    <property type="entry name" value="MFS_dom"/>
</dbReference>
<reference evidence="11" key="2">
    <citation type="journal article" date="2023" name="IMA Fungus">
        <title>Comparative genomic study of the Penicillium genus elucidates a diverse pangenome and 15 lateral gene transfer events.</title>
        <authorList>
            <person name="Petersen C."/>
            <person name="Sorensen T."/>
            <person name="Nielsen M.R."/>
            <person name="Sondergaard T.E."/>
            <person name="Sorensen J.L."/>
            <person name="Fitzpatrick D.A."/>
            <person name="Frisvad J.C."/>
            <person name="Nielsen K.L."/>
        </authorList>
    </citation>
    <scope>NUCLEOTIDE SEQUENCE</scope>
    <source>
        <strain evidence="11">IBT 30069</strain>
    </source>
</reference>
<feature type="compositionally biased region" description="Basic and acidic residues" evidence="8">
    <location>
        <begin position="11"/>
        <end position="25"/>
    </location>
</feature>
<feature type="transmembrane region" description="Helical" evidence="9">
    <location>
        <begin position="49"/>
        <end position="76"/>
    </location>
</feature>
<dbReference type="SUPFAM" id="SSF103473">
    <property type="entry name" value="MFS general substrate transporter"/>
    <property type="match status" value="1"/>
</dbReference>
<evidence type="ECO:0000313" key="12">
    <source>
        <dbReference type="Proteomes" id="UP001149165"/>
    </source>
</evidence>
<dbReference type="InterPro" id="IPR005828">
    <property type="entry name" value="MFS_sugar_transport-like"/>
</dbReference>
<feature type="transmembrane region" description="Helical" evidence="9">
    <location>
        <begin position="354"/>
        <end position="375"/>
    </location>
</feature>
<feature type="compositionally biased region" description="Acidic residues" evidence="8">
    <location>
        <begin position="1"/>
        <end position="10"/>
    </location>
</feature>
<evidence type="ECO:0000256" key="6">
    <source>
        <dbReference type="ARBA" id="ARBA00023136"/>
    </source>
</evidence>
<dbReference type="Proteomes" id="UP001149165">
    <property type="component" value="Unassembled WGS sequence"/>
</dbReference>
<gene>
    <name evidence="11" type="ORF">N7456_000203</name>
</gene>
<feature type="transmembrane region" description="Helical" evidence="9">
    <location>
        <begin position="486"/>
        <end position="505"/>
    </location>
</feature>